<evidence type="ECO:0000256" key="2">
    <source>
        <dbReference type="SAM" id="Phobius"/>
    </source>
</evidence>
<name>A0A8S5QFS3_9CAUD</name>
<keyword evidence="2" id="KW-0472">Membrane</keyword>
<evidence type="ECO:0000256" key="1">
    <source>
        <dbReference type="SAM" id="MobiDB-lite"/>
    </source>
</evidence>
<keyword evidence="2" id="KW-0812">Transmembrane</keyword>
<organism evidence="3">
    <name type="scientific">Siphoviridae sp. ctEBu1</name>
    <dbReference type="NCBI Taxonomy" id="2825393"/>
    <lineage>
        <taxon>Viruses</taxon>
        <taxon>Duplodnaviria</taxon>
        <taxon>Heunggongvirae</taxon>
        <taxon>Uroviricota</taxon>
        <taxon>Caudoviricetes</taxon>
    </lineage>
</organism>
<reference evidence="3" key="1">
    <citation type="journal article" date="2021" name="Proc. Natl. Acad. Sci. U.S.A.">
        <title>A Catalog of Tens of Thousands of Viruses from Human Metagenomes Reveals Hidden Associations with Chronic Diseases.</title>
        <authorList>
            <person name="Tisza M.J."/>
            <person name="Buck C.B."/>
        </authorList>
    </citation>
    <scope>NUCLEOTIDE SEQUENCE</scope>
    <source>
        <strain evidence="3">CtEBu1</strain>
    </source>
</reference>
<protein>
    <submittedName>
        <fullName evidence="3">YtxH-like protein</fullName>
    </submittedName>
</protein>
<evidence type="ECO:0000313" key="3">
    <source>
        <dbReference type="EMBL" id="DAE18126.1"/>
    </source>
</evidence>
<proteinExistence type="predicted"/>
<dbReference type="EMBL" id="BK015651">
    <property type="protein sequence ID" value="DAE18126.1"/>
    <property type="molecule type" value="Genomic_DNA"/>
</dbReference>
<feature type="region of interest" description="Disordered" evidence="1">
    <location>
        <begin position="82"/>
        <end position="105"/>
    </location>
</feature>
<feature type="transmembrane region" description="Helical" evidence="2">
    <location>
        <begin position="45"/>
        <end position="63"/>
    </location>
</feature>
<feature type="compositionally biased region" description="Acidic residues" evidence="1">
    <location>
        <begin position="90"/>
        <end position="105"/>
    </location>
</feature>
<accession>A0A8S5QFS3</accession>
<keyword evidence="2" id="KW-1133">Transmembrane helix</keyword>
<sequence>MSGRIENLGDYNKARLMLQKRGGDLSALIKDIKNVGAREALPRQISVGLLIGAAIGAGGTFAARKISARIKTHRELRDKELEEKLKTVLSDDDDPDKPEMEEPPC</sequence>